<evidence type="ECO:0000313" key="5">
    <source>
        <dbReference type="Proteomes" id="UP000697107"/>
    </source>
</evidence>
<dbReference type="EMBL" id="RCMI01000779">
    <property type="protein sequence ID" value="KAG2897872.1"/>
    <property type="molecule type" value="Genomic_DNA"/>
</dbReference>
<comment type="caution">
    <text evidence="3">The sequence shown here is derived from an EMBL/GenBank/DDBJ whole genome shotgun (WGS) entry which is preliminary data.</text>
</comment>
<evidence type="ECO:0000313" key="2">
    <source>
        <dbReference type="EMBL" id="KAG2924137.1"/>
    </source>
</evidence>
<organism evidence="3 5">
    <name type="scientific">Phytophthora cactorum</name>
    <dbReference type="NCBI Taxonomy" id="29920"/>
    <lineage>
        <taxon>Eukaryota</taxon>
        <taxon>Sar</taxon>
        <taxon>Stramenopiles</taxon>
        <taxon>Oomycota</taxon>
        <taxon>Peronosporomycetes</taxon>
        <taxon>Peronosporales</taxon>
        <taxon>Peronosporaceae</taxon>
        <taxon>Phytophthora</taxon>
    </lineage>
</organism>
<dbReference type="Proteomes" id="UP000760860">
    <property type="component" value="Unassembled WGS sequence"/>
</dbReference>
<gene>
    <name evidence="1" type="ORF">PC115_g17007</name>
    <name evidence="2" type="ORF">PC117_g15459</name>
    <name evidence="3" type="ORF">PC118_g16926</name>
    <name evidence="4" type="ORF">PC129_g15926</name>
</gene>
<dbReference type="Proteomes" id="UP000774804">
    <property type="component" value="Unassembled WGS sequence"/>
</dbReference>
<dbReference type="EMBL" id="RCML01000732">
    <property type="protein sequence ID" value="KAG2970344.1"/>
    <property type="molecule type" value="Genomic_DNA"/>
</dbReference>
<evidence type="ECO:0000313" key="3">
    <source>
        <dbReference type="EMBL" id="KAG2970344.1"/>
    </source>
</evidence>
<reference evidence="3" key="1">
    <citation type="submission" date="2018-10" db="EMBL/GenBank/DDBJ databases">
        <title>Effector identification in a new, highly contiguous assembly of the strawberry crown rot pathogen Phytophthora cactorum.</title>
        <authorList>
            <person name="Armitage A.D."/>
            <person name="Nellist C.F."/>
            <person name="Bates H."/>
            <person name="Vickerstaff R.J."/>
            <person name="Harrison R.J."/>
        </authorList>
    </citation>
    <scope>NUCLEOTIDE SEQUENCE</scope>
    <source>
        <strain evidence="1">4032</strain>
        <strain evidence="2">4040</strain>
        <strain evidence="3">P415</strain>
        <strain evidence="4">P421</strain>
    </source>
</reference>
<evidence type="ECO:0000313" key="4">
    <source>
        <dbReference type="EMBL" id="KAG3213133.1"/>
    </source>
</evidence>
<protein>
    <submittedName>
        <fullName evidence="3">Uncharacterized protein</fullName>
    </submittedName>
</protein>
<sequence length="36" mass="4376">MIMRRDRNGTLYWKVDNTDWLEILRPDWQVVGHTGC</sequence>
<dbReference type="Proteomes" id="UP000736787">
    <property type="component" value="Unassembled WGS sequence"/>
</dbReference>
<evidence type="ECO:0000313" key="1">
    <source>
        <dbReference type="EMBL" id="KAG2897872.1"/>
    </source>
</evidence>
<dbReference type="EMBL" id="RCMK01000516">
    <property type="protein sequence ID" value="KAG2924137.1"/>
    <property type="molecule type" value="Genomic_DNA"/>
</dbReference>
<dbReference type="Proteomes" id="UP000697107">
    <property type="component" value="Unassembled WGS sequence"/>
</dbReference>
<dbReference type="EMBL" id="RCMV01000766">
    <property type="protein sequence ID" value="KAG3213133.1"/>
    <property type="molecule type" value="Genomic_DNA"/>
</dbReference>
<accession>A0A8T1F8H4</accession>
<proteinExistence type="predicted"/>
<name>A0A8T1F8H4_9STRA</name>
<dbReference type="AlphaFoldDB" id="A0A8T1F8H4"/>